<accession>A0ACB8GE26</accession>
<name>A0ACB8GE26_9SAUR</name>
<dbReference type="Proteomes" id="UP000827872">
    <property type="component" value="Linkage Group LG01"/>
</dbReference>
<gene>
    <name evidence="1" type="ORF">K3G42_032057</name>
</gene>
<sequence>MLVHILPCLGAPCIAHSFFEYPCSLQSGWRAAHLPSKFSCLPKLVKQLLSWASTGQIPSALCSEALDCTYYLQQGSALHDRQLDMSLFPPTMKMTSELSL</sequence>
<proteinExistence type="predicted"/>
<evidence type="ECO:0000313" key="2">
    <source>
        <dbReference type="Proteomes" id="UP000827872"/>
    </source>
</evidence>
<keyword evidence="2" id="KW-1185">Reference proteome</keyword>
<protein>
    <submittedName>
        <fullName evidence="1">Uncharacterized protein</fullName>
    </submittedName>
</protein>
<reference evidence="1" key="1">
    <citation type="submission" date="2021-08" db="EMBL/GenBank/DDBJ databases">
        <title>The first chromosome-level gecko genome reveals the dynamic sex chromosomes of Neotropical dwarf geckos (Sphaerodactylidae: Sphaerodactylus).</title>
        <authorList>
            <person name="Pinto B.J."/>
            <person name="Keating S.E."/>
            <person name="Gamble T."/>
        </authorList>
    </citation>
    <scope>NUCLEOTIDE SEQUENCE</scope>
    <source>
        <strain evidence="1">TG3544</strain>
    </source>
</reference>
<evidence type="ECO:0000313" key="1">
    <source>
        <dbReference type="EMBL" id="KAH8017712.1"/>
    </source>
</evidence>
<organism evidence="1 2">
    <name type="scientific">Sphaerodactylus townsendi</name>
    <dbReference type="NCBI Taxonomy" id="933632"/>
    <lineage>
        <taxon>Eukaryota</taxon>
        <taxon>Metazoa</taxon>
        <taxon>Chordata</taxon>
        <taxon>Craniata</taxon>
        <taxon>Vertebrata</taxon>
        <taxon>Euteleostomi</taxon>
        <taxon>Lepidosauria</taxon>
        <taxon>Squamata</taxon>
        <taxon>Bifurcata</taxon>
        <taxon>Gekkota</taxon>
        <taxon>Sphaerodactylidae</taxon>
        <taxon>Sphaerodactylus</taxon>
    </lineage>
</organism>
<dbReference type="EMBL" id="CM037614">
    <property type="protein sequence ID" value="KAH8017712.1"/>
    <property type="molecule type" value="Genomic_DNA"/>
</dbReference>
<comment type="caution">
    <text evidence="1">The sequence shown here is derived from an EMBL/GenBank/DDBJ whole genome shotgun (WGS) entry which is preliminary data.</text>
</comment>